<gene>
    <name evidence="5" type="primary">LOC110798547</name>
</gene>
<dbReference type="PROSITE" id="PS50096">
    <property type="entry name" value="IQ"/>
    <property type="match status" value="1"/>
</dbReference>
<evidence type="ECO:0000256" key="3">
    <source>
        <dbReference type="SAM" id="MobiDB-lite"/>
    </source>
</evidence>
<comment type="similarity">
    <text evidence="2">Belongs to the IQD family.</text>
</comment>
<name>A0ABM3RC50_SPIOL</name>
<reference evidence="4" key="1">
    <citation type="journal article" date="2021" name="Nat. Commun.">
        <title>Genomic analyses provide insights into spinach domestication and the genetic basis of agronomic traits.</title>
        <authorList>
            <person name="Cai X."/>
            <person name="Sun X."/>
            <person name="Xu C."/>
            <person name="Sun H."/>
            <person name="Wang X."/>
            <person name="Ge C."/>
            <person name="Zhang Z."/>
            <person name="Wang Q."/>
            <person name="Fei Z."/>
            <person name="Jiao C."/>
            <person name="Wang Q."/>
        </authorList>
    </citation>
    <scope>NUCLEOTIDE SEQUENCE [LARGE SCALE GENOMIC DNA]</scope>
    <source>
        <strain evidence="4">cv. Varoflay</strain>
    </source>
</reference>
<dbReference type="PANTHER" id="PTHR32295">
    <property type="entry name" value="IQ-DOMAIN 5-RELATED"/>
    <property type="match status" value="1"/>
</dbReference>
<dbReference type="SMART" id="SM00015">
    <property type="entry name" value="IQ"/>
    <property type="match status" value="1"/>
</dbReference>
<dbReference type="GeneID" id="110798547"/>
<proteinExistence type="inferred from homology"/>
<accession>A0ABM3RC50</accession>
<protein>
    <submittedName>
        <fullName evidence="5">Protein IQ-DOMAIN 3 isoform X1</fullName>
    </submittedName>
</protein>
<evidence type="ECO:0000256" key="1">
    <source>
        <dbReference type="ARBA" id="ARBA00022860"/>
    </source>
</evidence>
<feature type="compositionally biased region" description="Basic and acidic residues" evidence="3">
    <location>
        <begin position="239"/>
        <end position="249"/>
    </location>
</feature>
<evidence type="ECO:0000313" key="4">
    <source>
        <dbReference type="Proteomes" id="UP000813463"/>
    </source>
</evidence>
<feature type="compositionally biased region" description="Polar residues" evidence="3">
    <location>
        <begin position="371"/>
        <end position="397"/>
    </location>
</feature>
<dbReference type="InterPro" id="IPR000048">
    <property type="entry name" value="IQ_motif_EF-hand-BS"/>
</dbReference>
<feature type="compositionally biased region" description="Basic and acidic residues" evidence="3">
    <location>
        <begin position="359"/>
        <end position="370"/>
    </location>
</feature>
<dbReference type="CDD" id="cd23767">
    <property type="entry name" value="IQCD"/>
    <property type="match status" value="1"/>
</dbReference>
<dbReference type="Gene3D" id="1.20.5.1190">
    <property type="entry name" value="iswi atpase"/>
    <property type="match status" value="1"/>
</dbReference>
<dbReference type="Pfam" id="PF00612">
    <property type="entry name" value="IQ"/>
    <property type="match status" value="1"/>
</dbReference>
<evidence type="ECO:0000256" key="2">
    <source>
        <dbReference type="ARBA" id="ARBA00024341"/>
    </source>
</evidence>
<feature type="region of interest" description="Disordered" evidence="3">
    <location>
        <begin position="333"/>
        <end position="516"/>
    </location>
</feature>
<evidence type="ECO:0000313" key="5">
    <source>
        <dbReference type="RefSeq" id="XP_056693182.1"/>
    </source>
</evidence>
<dbReference type="PANTHER" id="PTHR32295:SF216">
    <property type="entry name" value="PROTEIN IQ-DOMAIN 3"/>
    <property type="match status" value="1"/>
</dbReference>
<dbReference type="RefSeq" id="XP_056693182.1">
    <property type="nucleotide sequence ID" value="XM_056837204.1"/>
</dbReference>
<sequence length="516" mass="56987">MGCHKHFWLCDSRCLSVSTNAKMGRKGNWFSSVKKALNGPEEKEMNNQESGKSKKKWFRKNKRSVPNTVAATAVSAAETVPSTTTLPPQATVQAQVVVPTPEPAKVSSVTDKEQTKHAYSVALATAKAAEAAVAAAQAAAEVARLTATAPPFAGKSKEEVAAIKIQTAFRGYMGRRTLRALRGLIRLKTMMQGKAIKRQTTNTLKSMQTLARVQSQVHERRQRMAEENLARQKQIQHKYAKEQAKELDKSQQNGDGWDSSRKTKEQIEAKLQSRHEAAIRRERTLAYAFTHQQAWKASSMSAHTLFMDVNNPHWGWSWLERWLAAKPWETATTPEKDFSNDNSPRIKVSSKTALSGNHELTKAYYSREKPTPTSIRKQPHSSTGGRLSTSNAPSNSIAAARKLRSPSPKVSPRTSMWGPDDDARSTLSMQSEQQSRRTSITGSSVRDDESLASSQTTVPSYMAATESAKARSRLGGDCKRDKSVTPDRLSITSARKRASQPASPARSRRSTSSDHI</sequence>
<feature type="compositionally biased region" description="Polar residues" evidence="3">
    <location>
        <begin position="425"/>
        <end position="444"/>
    </location>
</feature>
<keyword evidence="1" id="KW-0112">Calmodulin-binding</keyword>
<feature type="region of interest" description="Disordered" evidence="3">
    <location>
        <begin position="239"/>
        <end position="265"/>
    </location>
</feature>
<reference evidence="5" key="2">
    <citation type="submission" date="2025-08" db="UniProtKB">
        <authorList>
            <consortium name="RefSeq"/>
        </authorList>
    </citation>
    <scope>IDENTIFICATION</scope>
    <source>
        <tissue evidence="5">Leaf</tissue>
    </source>
</reference>
<keyword evidence="4" id="KW-1185">Reference proteome</keyword>
<feature type="compositionally biased region" description="Basic and acidic residues" evidence="3">
    <location>
        <begin position="474"/>
        <end position="485"/>
    </location>
</feature>
<dbReference type="Proteomes" id="UP000813463">
    <property type="component" value="Chromosome 2"/>
</dbReference>
<organism evidence="4 5">
    <name type="scientific">Spinacia oleracea</name>
    <name type="common">Spinach</name>
    <dbReference type="NCBI Taxonomy" id="3562"/>
    <lineage>
        <taxon>Eukaryota</taxon>
        <taxon>Viridiplantae</taxon>
        <taxon>Streptophyta</taxon>
        <taxon>Embryophyta</taxon>
        <taxon>Tracheophyta</taxon>
        <taxon>Spermatophyta</taxon>
        <taxon>Magnoliopsida</taxon>
        <taxon>eudicotyledons</taxon>
        <taxon>Gunneridae</taxon>
        <taxon>Pentapetalae</taxon>
        <taxon>Caryophyllales</taxon>
        <taxon>Chenopodiaceae</taxon>
        <taxon>Chenopodioideae</taxon>
        <taxon>Anserineae</taxon>
        <taxon>Spinacia</taxon>
    </lineage>
</organism>